<dbReference type="Pfam" id="PF02627">
    <property type="entry name" value="CMD"/>
    <property type="match status" value="1"/>
</dbReference>
<evidence type="ECO:0000313" key="3">
    <source>
        <dbReference type="Proteomes" id="UP001138961"/>
    </source>
</evidence>
<reference evidence="2" key="1">
    <citation type="submission" date="2021-10" db="EMBL/GenBank/DDBJ databases">
        <title>Loktanella gaetbuli sp. nov., isolated from a tidal flat.</title>
        <authorList>
            <person name="Park S."/>
            <person name="Yoon J.-H."/>
        </authorList>
    </citation>
    <scope>NUCLEOTIDE SEQUENCE</scope>
    <source>
        <strain evidence="2">TSTF-M6</strain>
    </source>
</reference>
<dbReference type="InterPro" id="IPR003779">
    <property type="entry name" value="CMD-like"/>
</dbReference>
<evidence type="ECO:0000313" key="2">
    <source>
        <dbReference type="EMBL" id="MCB5198148.1"/>
    </source>
</evidence>
<dbReference type="InterPro" id="IPR052512">
    <property type="entry name" value="4CMD/NDH-1_regulator"/>
</dbReference>
<gene>
    <name evidence="2" type="ORF">LGQ03_02740</name>
</gene>
<keyword evidence="3" id="KW-1185">Reference proteome</keyword>
<proteinExistence type="predicted"/>
<name>A0ABS8BQY6_9RHOB</name>
<dbReference type="PANTHER" id="PTHR33570:SF2">
    <property type="entry name" value="CARBOXYMUCONOLACTONE DECARBOXYLASE-LIKE DOMAIN-CONTAINING PROTEIN"/>
    <property type="match status" value="1"/>
</dbReference>
<dbReference type="EMBL" id="JAJATZ010000001">
    <property type="protein sequence ID" value="MCB5198148.1"/>
    <property type="molecule type" value="Genomic_DNA"/>
</dbReference>
<comment type="caution">
    <text evidence="2">The sequence shown here is derived from an EMBL/GenBank/DDBJ whole genome shotgun (WGS) entry which is preliminary data.</text>
</comment>
<accession>A0ABS8BQY6</accession>
<organism evidence="2 3">
    <name type="scientific">Loktanella gaetbuli</name>
    <dbReference type="NCBI Taxonomy" id="2881335"/>
    <lineage>
        <taxon>Bacteria</taxon>
        <taxon>Pseudomonadati</taxon>
        <taxon>Pseudomonadota</taxon>
        <taxon>Alphaproteobacteria</taxon>
        <taxon>Rhodobacterales</taxon>
        <taxon>Roseobacteraceae</taxon>
        <taxon>Loktanella</taxon>
    </lineage>
</organism>
<dbReference type="InterPro" id="IPR029032">
    <property type="entry name" value="AhpD-like"/>
</dbReference>
<dbReference type="RefSeq" id="WP_056034537.1">
    <property type="nucleotide sequence ID" value="NZ_JAJATZ010000001.1"/>
</dbReference>
<protein>
    <submittedName>
        <fullName evidence="2">Carboxymuconolactone decarboxylase family protein</fullName>
    </submittedName>
</protein>
<evidence type="ECO:0000259" key="1">
    <source>
        <dbReference type="Pfam" id="PF02627"/>
    </source>
</evidence>
<feature type="domain" description="Carboxymuconolactone decarboxylase-like" evidence="1">
    <location>
        <begin position="44"/>
        <end position="124"/>
    </location>
</feature>
<sequence length="132" mass="14175">MSDENPFAKMMQQGQDWARQFNPDMSSFVPKGFADLFPTMSADMMETFFGKGLNPDGLDAKTRLLLTLTGLTITGAAAEDQIRITVRHLIAAGATRQEIAEAIAQAGLFGGVPAMTTAMTLATEELSKDDDA</sequence>
<dbReference type="Gene3D" id="1.20.1290.10">
    <property type="entry name" value="AhpD-like"/>
    <property type="match status" value="1"/>
</dbReference>
<dbReference type="Proteomes" id="UP001138961">
    <property type="component" value="Unassembled WGS sequence"/>
</dbReference>
<dbReference type="PANTHER" id="PTHR33570">
    <property type="entry name" value="4-CARBOXYMUCONOLACTONE DECARBOXYLASE FAMILY PROTEIN"/>
    <property type="match status" value="1"/>
</dbReference>
<dbReference type="SUPFAM" id="SSF69118">
    <property type="entry name" value="AhpD-like"/>
    <property type="match status" value="1"/>
</dbReference>